<sequence>MAAKAQILKATRHLRPCGPLPGADGASPFRGCGAFRVTPRGAGLAFPQQVGAGCVSGREGLATDPVRGPTEDPGSIGLAVPNMRLRRVARHNGKKNTGVTT</sequence>
<comment type="caution">
    <text evidence="1">The sequence shown here is derived from an EMBL/GenBank/DDBJ whole genome shotgun (WGS) entry which is preliminary data.</text>
</comment>
<gene>
    <name evidence="1" type="ORF">FGD71_021515</name>
</gene>
<accession>A0A505DKD6</accession>
<evidence type="ECO:0000313" key="2">
    <source>
        <dbReference type="Proteomes" id="UP000317378"/>
    </source>
</evidence>
<reference evidence="1 2" key="1">
    <citation type="submission" date="2019-06" db="EMBL/GenBank/DDBJ databases">
        <title>Streptomyces sporangiiformans sp. nov., a novel actinomycete isolated from soil in Mount Song.</title>
        <authorList>
            <person name="Han L."/>
        </authorList>
    </citation>
    <scope>NUCLEOTIDE SEQUENCE [LARGE SCALE GENOMIC DNA]</scope>
    <source>
        <strain evidence="1 2">NEAU-SSA 1</strain>
    </source>
</reference>
<dbReference type="OrthoDB" id="4244051at2"/>
<keyword evidence="2" id="KW-1185">Reference proteome</keyword>
<protein>
    <submittedName>
        <fullName evidence="1">Uncharacterized protein</fullName>
    </submittedName>
</protein>
<name>A0A505DKD6_9ACTN</name>
<dbReference type="AlphaFoldDB" id="A0A505DKD6"/>
<dbReference type="Proteomes" id="UP000317378">
    <property type="component" value="Unassembled WGS sequence"/>
</dbReference>
<evidence type="ECO:0000313" key="1">
    <source>
        <dbReference type="EMBL" id="TPQ20246.1"/>
    </source>
</evidence>
<organism evidence="1 2">
    <name type="scientific">Streptomyces sporangiiformans</name>
    <dbReference type="NCBI Taxonomy" id="2315329"/>
    <lineage>
        <taxon>Bacteria</taxon>
        <taxon>Bacillati</taxon>
        <taxon>Actinomycetota</taxon>
        <taxon>Actinomycetes</taxon>
        <taxon>Kitasatosporales</taxon>
        <taxon>Streptomycetaceae</taxon>
        <taxon>Streptomyces</taxon>
    </lineage>
</organism>
<dbReference type="EMBL" id="VCHX02000144">
    <property type="protein sequence ID" value="TPQ20246.1"/>
    <property type="molecule type" value="Genomic_DNA"/>
</dbReference>
<proteinExistence type="predicted"/>